<dbReference type="InterPro" id="IPR020579">
    <property type="entry name" value="Exonuc_VII_lsu_C"/>
</dbReference>
<evidence type="ECO:0000256" key="2">
    <source>
        <dbReference type="ARBA" id="ARBA00022722"/>
    </source>
</evidence>
<evidence type="ECO:0000256" key="6">
    <source>
        <dbReference type="RuleBase" id="RU004355"/>
    </source>
</evidence>
<dbReference type="GO" id="GO:0008855">
    <property type="term" value="F:exodeoxyribonuclease VII activity"/>
    <property type="evidence" value="ECO:0007669"/>
    <property type="project" value="UniProtKB-UniRule"/>
</dbReference>
<dbReference type="GO" id="GO:0003676">
    <property type="term" value="F:nucleic acid binding"/>
    <property type="evidence" value="ECO:0007669"/>
    <property type="project" value="InterPro"/>
</dbReference>
<evidence type="ECO:0000259" key="8">
    <source>
        <dbReference type="Pfam" id="PF13742"/>
    </source>
</evidence>
<evidence type="ECO:0000259" key="7">
    <source>
        <dbReference type="Pfam" id="PF02601"/>
    </source>
</evidence>
<dbReference type="CDD" id="cd04489">
    <property type="entry name" value="ExoVII_LU_OBF"/>
    <property type="match status" value="1"/>
</dbReference>
<proteinExistence type="inferred from homology"/>
<dbReference type="GO" id="GO:0009318">
    <property type="term" value="C:exodeoxyribonuclease VII complex"/>
    <property type="evidence" value="ECO:0007669"/>
    <property type="project" value="UniProtKB-UniRule"/>
</dbReference>
<name>A0A3D9UU14_9MICO</name>
<evidence type="ECO:0000313" key="10">
    <source>
        <dbReference type="Proteomes" id="UP000256253"/>
    </source>
</evidence>
<dbReference type="PANTHER" id="PTHR30008:SF0">
    <property type="entry name" value="EXODEOXYRIBONUCLEASE 7 LARGE SUBUNIT"/>
    <property type="match status" value="1"/>
</dbReference>
<gene>
    <name evidence="5" type="primary">xseA</name>
    <name evidence="9" type="ORF">DFJ65_3117</name>
</gene>
<organism evidence="9 10">
    <name type="scientific">Calidifontibacter indicus</name>
    <dbReference type="NCBI Taxonomy" id="419650"/>
    <lineage>
        <taxon>Bacteria</taxon>
        <taxon>Bacillati</taxon>
        <taxon>Actinomycetota</taxon>
        <taxon>Actinomycetes</taxon>
        <taxon>Micrococcales</taxon>
        <taxon>Dermacoccaceae</taxon>
        <taxon>Calidifontibacter</taxon>
    </lineage>
</organism>
<dbReference type="HAMAP" id="MF_00378">
    <property type="entry name" value="Exonuc_7_L"/>
    <property type="match status" value="1"/>
</dbReference>
<keyword evidence="2 5" id="KW-0540">Nuclease</keyword>
<dbReference type="EC" id="3.1.11.6" evidence="5"/>
<dbReference type="GO" id="GO:0005737">
    <property type="term" value="C:cytoplasm"/>
    <property type="evidence" value="ECO:0007669"/>
    <property type="project" value="UniProtKB-SubCell"/>
</dbReference>
<dbReference type="PANTHER" id="PTHR30008">
    <property type="entry name" value="EXODEOXYRIBONUCLEASE 7 LARGE SUBUNIT"/>
    <property type="match status" value="1"/>
</dbReference>
<comment type="subunit">
    <text evidence="5">Heterooligomer composed of large and small subunits.</text>
</comment>
<evidence type="ECO:0000256" key="3">
    <source>
        <dbReference type="ARBA" id="ARBA00022801"/>
    </source>
</evidence>
<sequence>MSTPATPGRLPDKAADTTAEQPWPLRLLSMKIGDYVDRMSPVWVEGQLVQVNRRPGSPTVFLTLRDIDAEISMSVTTHVNTLNAMGPAVQPGARVVMQAKPTFWAKQGTLQLDARQIRAVGIGELLARVERLKHLLRSEGVFDASRKRPIPFVPNRIGLICGRNSAAERDVVENVRRRWPKAVFEIRQVAVQGVSTVDEVSGALGELDADPAIDVIVIARGGGSFEDLLPFSNETLVRAVSTARTPVVSAIGHDVDSPLLDFVADVRASTPTDAAKLIVPDLGEQLTLVARLRDTGARALTRRIAHERQRIDLLRSRPVLAHPQTMVASRREEVQRLQERARVRLAHRLERSHDGITHLQGQLRALSPQQTLERGYAVVRQVDGTVVTDVAEVSTDDLLRVTVARGDFAVRPVASS</sequence>
<dbReference type="AlphaFoldDB" id="A0A3D9UU14"/>
<keyword evidence="1 5" id="KW-0963">Cytoplasm</keyword>
<dbReference type="Pfam" id="PF13742">
    <property type="entry name" value="tRNA_anti_2"/>
    <property type="match status" value="1"/>
</dbReference>
<dbReference type="EMBL" id="QTUA01000001">
    <property type="protein sequence ID" value="REF32023.1"/>
    <property type="molecule type" value="Genomic_DNA"/>
</dbReference>
<comment type="function">
    <text evidence="5">Bidirectionally degrades single-stranded DNA into large acid-insoluble oligonucleotides, which are then degraded further into small acid-soluble oligonucleotides.</text>
</comment>
<dbReference type="GO" id="GO:0006308">
    <property type="term" value="P:DNA catabolic process"/>
    <property type="evidence" value="ECO:0007669"/>
    <property type="project" value="UniProtKB-UniRule"/>
</dbReference>
<reference evidence="9 10" key="1">
    <citation type="submission" date="2018-08" db="EMBL/GenBank/DDBJ databases">
        <title>Sequencing the genomes of 1000 actinobacteria strains.</title>
        <authorList>
            <person name="Klenk H.-P."/>
        </authorList>
    </citation>
    <scope>NUCLEOTIDE SEQUENCE [LARGE SCALE GENOMIC DNA]</scope>
    <source>
        <strain evidence="9 10">DSM 22967</strain>
    </source>
</reference>
<dbReference type="InterPro" id="IPR025824">
    <property type="entry name" value="OB-fold_nuc-bd_dom"/>
</dbReference>
<evidence type="ECO:0000256" key="1">
    <source>
        <dbReference type="ARBA" id="ARBA00022490"/>
    </source>
</evidence>
<keyword evidence="10" id="KW-1185">Reference proteome</keyword>
<dbReference type="InterPro" id="IPR003753">
    <property type="entry name" value="Exonuc_VII_L"/>
</dbReference>
<comment type="caution">
    <text evidence="9">The sequence shown here is derived from an EMBL/GenBank/DDBJ whole genome shotgun (WGS) entry which is preliminary data.</text>
</comment>
<keyword evidence="4 5" id="KW-0269">Exonuclease</keyword>
<dbReference type="Pfam" id="PF02601">
    <property type="entry name" value="Exonuc_VII_L"/>
    <property type="match status" value="1"/>
</dbReference>
<comment type="catalytic activity">
    <reaction evidence="5 6">
        <text>Exonucleolytic cleavage in either 5'- to 3'- or 3'- to 5'-direction to yield nucleoside 5'-phosphates.</text>
        <dbReference type="EC" id="3.1.11.6"/>
    </reaction>
</comment>
<dbReference type="RefSeq" id="WP_115923782.1">
    <property type="nucleotide sequence ID" value="NZ_QTUA01000001.1"/>
</dbReference>
<keyword evidence="3 5" id="KW-0378">Hydrolase</keyword>
<evidence type="ECO:0000256" key="5">
    <source>
        <dbReference type="HAMAP-Rule" id="MF_00378"/>
    </source>
</evidence>
<evidence type="ECO:0000256" key="4">
    <source>
        <dbReference type="ARBA" id="ARBA00022839"/>
    </source>
</evidence>
<comment type="similarity">
    <text evidence="5 6">Belongs to the XseA family.</text>
</comment>
<feature type="domain" description="OB-fold nucleic acid binding" evidence="8">
    <location>
        <begin position="28"/>
        <end position="118"/>
    </location>
</feature>
<comment type="subcellular location">
    <subcellularLocation>
        <location evidence="5 6">Cytoplasm</location>
    </subcellularLocation>
</comment>
<protein>
    <recommendedName>
        <fullName evidence="5">Exodeoxyribonuclease 7 large subunit</fullName>
        <ecNumber evidence="5">3.1.11.6</ecNumber>
    </recommendedName>
    <alternativeName>
        <fullName evidence="5">Exodeoxyribonuclease VII large subunit</fullName>
        <shortName evidence="5">Exonuclease VII large subunit</shortName>
    </alternativeName>
</protein>
<feature type="domain" description="Exonuclease VII large subunit C-terminal" evidence="7">
    <location>
        <begin position="141"/>
        <end position="362"/>
    </location>
</feature>
<dbReference type="Proteomes" id="UP000256253">
    <property type="component" value="Unassembled WGS sequence"/>
</dbReference>
<dbReference type="NCBIfam" id="TIGR00237">
    <property type="entry name" value="xseA"/>
    <property type="match status" value="1"/>
</dbReference>
<dbReference type="OrthoDB" id="9802795at2"/>
<accession>A0A3D9UU14</accession>
<evidence type="ECO:0000313" key="9">
    <source>
        <dbReference type="EMBL" id="REF32023.1"/>
    </source>
</evidence>